<comment type="catalytic activity">
    <reaction evidence="1">
        <text>2-phosphoglycolate + H2O = glycolate + phosphate</text>
        <dbReference type="Rhea" id="RHEA:14369"/>
        <dbReference type="ChEBI" id="CHEBI:15377"/>
        <dbReference type="ChEBI" id="CHEBI:29805"/>
        <dbReference type="ChEBI" id="CHEBI:43474"/>
        <dbReference type="ChEBI" id="CHEBI:58033"/>
        <dbReference type="EC" id="3.1.3.18"/>
    </reaction>
</comment>
<evidence type="ECO:0000256" key="3">
    <source>
        <dbReference type="ARBA" id="ARBA00006171"/>
    </source>
</evidence>
<evidence type="ECO:0000256" key="2">
    <source>
        <dbReference type="ARBA" id="ARBA00004818"/>
    </source>
</evidence>
<dbReference type="InterPro" id="IPR023198">
    <property type="entry name" value="PGP-like_dom2"/>
</dbReference>
<keyword evidence="6" id="KW-0119">Carbohydrate metabolism</keyword>
<dbReference type="GO" id="GO:0046872">
    <property type="term" value="F:metal ion binding"/>
    <property type="evidence" value="ECO:0007669"/>
    <property type="project" value="UniProtKB-KW"/>
</dbReference>
<reference evidence="7 8" key="1">
    <citation type="submission" date="2018-10" db="EMBL/GenBank/DDBJ databases">
        <title>An outbreak of IMP-63 producing strain in France.</title>
        <authorList>
            <person name="Bour M."/>
            <person name="Liapis E."/>
            <person name="Plesiat P."/>
        </authorList>
    </citation>
    <scope>NUCLEOTIDE SEQUENCE [LARGE SCALE GENOMIC DNA]</scope>
    <source>
        <strain evidence="7 8">12917</strain>
    </source>
</reference>
<dbReference type="GO" id="GO:0006281">
    <property type="term" value="P:DNA repair"/>
    <property type="evidence" value="ECO:0007669"/>
    <property type="project" value="TreeGrafter"/>
</dbReference>
<evidence type="ECO:0000256" key="5">
    <source>
        <dbReference type="ARBA" id="ARBA00022723"/>
    </source>
</evidence>
<comment type="pathway">
    <text evidence="2">Organic acid metabolism; glycolate biosynthesis; glycolate from 2-phosphoglycolate: step 1/1.</text>
</comment>
<evidence type="ECO:0000256" key="4">
    <source>
        <dbReference type="ARBA" id="ARBA00013078"/>
    </source>
</evidence>
<dbReference type="Gene3D" id="1.10.150.240">
    <property type="entry name" value="Putative phosphatase, domain 2"/>
    <property type="match status" value="1"/>
</dbReference>
<comment type="caution">
    <text evidence="7">The sequence shown here is derived from an EMBL/GenBank/DDBJ whole genome shotgun (WGS) entry which is preliminary data.</text>
</comment>
<name>A0A3M8TG43_PSEPU</name>
<evidence type="ECO:0000256" key="1">
    <source>
        <dbReference type="ARBA" id="ARBA00000830"/>
    </source>
</evidence>
<dbReference type="InterPro" id="IPR023214">
    <property type="entry name" value="HAD_sf"/>
</dbReference>
<keyword evidence="7" id="KW-0378">Hydrolase</keyword>
<dbReference type="GO" id="GO:0008967">
    <property type="term" value="F:phosphoglycolate phosphatase activity"/>
    <property type="evidence" value="ECO:0007669"/>
    <property type="project" value="UniProtKB-EC"/>
</dbReference>
<dbReference type="SUPFAM" id="SSF56784">
    <property type="entry name" value="HAD-like"/>
    <property type="match status" value="1"/>
</dbReference>
<evidence type="ECO:0000313" key="7">
    <source>
        <dbReference type="EMBL" id="RNF92499.1"/>
    </source>
</evidence>
<dbReference type="InterPro" id="IPR036412">
    <property type="entry name" value="HAD-like_sf"/>
</dbReference>
<dbReference type="CDD" id="cd01427">
    <property type="entry name" value="HAD_like"/>
    <property type="match status" value="1"/>
</dbReference>
<accession>A0A3M8TG43</accession>
<dbReference type="PANTHER" id="PTHR43434">
    <property type="entry name" value="PHOSPHOGLYCOLATE PHOSPHATASE"/>
    <property type="match status" value="1"/>
</dbReference>
<evidence type="ECO:0000256" key="6">
    <source>
        <dbReference type="ARBA" id="ARBA00023277"/>
    </source>
</evidence>
<keyword evidence="5" id="KW-0479">Metal-binding</keyword>
<dbReference type="EC" id="3.1.3.18" evidence="4"/>
<dbReference type="Pfam" id="PF00702">
    <property type="entry name" value="Hydrolase"/>
    <property type="match status" value="1"/>
</dbReference>
<dbReference type="EMBL" id="RJAI01000014">
    <property type="protein sequence ID" value="RNF92499.1"/>
    <property type="molecule type" value="Genomic_DNA"/>
</dbReference>
<dbReference type="InterPro" id="IPR050155">
    <property type="entry name" value="HAD-like_hydrolase_sf"/>
</dbReference>
<dbReference type="PANTHER" id="PTHR43434:SF1">
    <property type="entry name" value="PHOSPHOGLYCOLATE PHOSPHATASE"/>
    <property type="match status" value="1"/>
</dbReference>
<dbReference type="RefSeq" id="WP_123084028.1">
    <property type="nucleotide sequence ID" value="NZ_RJAI01000014.1"/>
</dbReference>
<proteinExistence type="inferred from homology"/>
<dbReference type="AlphaFoldDB" id="A0A3M8TG43"/>
<gene>
    <name evidence="7" type="ORF">EFK07_06265</name>
</gene>
<sequence length="217" mass="24275">MNLQKYKTIIFDCDGVVLDSNRVKTQAFYLAALRYGKAAAQALVEHHTANGGISRFKKFEYFLNEIVGVRSDESGMQYLLDAYSKEVADGLMQCKIAEGLEDFRFASPNAKWLIVSGGAQVELRHVFSERGISDYFDGGIFGSPDPKDTIFAREIAAGNIEFPALFIGDSRYDHTVSEMFETDFVFVSAWTEFKGWQDYFANTGVTCKSALSDLITQ</sequence>
<comment type="similarity">
    <text evidence="3">Belongs to the HAD-like hydrolase superfamily. CbbY/CbbZ/Gph/YieH family.</text>
</comment>
<dbReference type="Gene3D" id="3.40.50.1000">
    <property type="entry name" value="HAD superfamily/HAD-like"/>
    <property type="match status" value="1"/>
</dbReference>
<evidence type="ECO:0000313" key="8">
    <source>
        <dbReference type="Proteomes" id="UP000278162"/>
    </source>
</evidence>
<protein>
    <recommendedName>
        <fullName evidence="4">phosphoglycolate phosphatase</fullName>
        <ecNumber evidence="4">3.1.3.18</ecNumber>
    </recommendedName>
</protein>
<dbReference type="Proteomes" id="UP000278162">
    <property type="component" value="Unassembled WGS sequence"/>
</dbReference>
<organism evidence="7 8">
    <name type="scientific">Pseudomonas putida</name>
    <name type="common">Arthrobacter siderocapsulatus</name>
    <dbReference type="NCBI Taxonomy" id="303"/>
    <lineage>
        <taxon>Bacteria</taxon>
        <taxon>Pseudomonadati</taxon>
        <taxon>Pseudomonadota</taxon>
        <taxon>Gammaproteobacteria</taxon>
        <taxon>Pseudomonadales</taxon>
        <taxon>Pseudomonadaceae</taxon>
        <taxon>Pseudomonas</taxon>
    </lineage>
</organism>